<proteinExistence type="evidence at transcript level"/>
<accession>F2E6E6</accession>
<dbReference type="AlphaFoldDB" id="F2E6E6"/>
<protein>
    <submittedName>
        <fullName evidence="2">Predicted protein</fullName>
    </submittedName>
</protein>
<feature type="region of interest" description="Disordered" evidence="1">
    <location>
        <begin position="1"/>
        <end position="24"/>
    </location>
</feature>
<dbReference type="EMBL" id="AK371720">
    <property type="protein sequence ID" value="BAK02918.1"/>
    <property type="molecule type" value="mRNA"/>
</dbReference>
<evidence type="ECO:0000313" key="2">
    <source>
        <dbReference type="EMBL" id="BAK02918.1"/>
    </source>
</evidence>
<sequence length="65" mass="7327">PKGRESHSGRSRFERPRPELASLANRVRGTGACSFRHHPSGKPSLWEEGRYAIGNRRSLEKGRSL</sequence>
<organism evidence="2">
    <name type="scientific">Hordeum vulgare subsp. vulgare</name>
    <name type="common">Domesticated barley</name>
    <dbReference type="NCBI Taxonomy" id="112509"/>
    <lineage>
        <taxon>Eukaryota</taxon>
        <taxon>Viridiplantae</taxon>
        <taxon>Streptophyta</taxon>
        <taxon>Embryophyta</taxon>
        <taxon>Tracheophyta</taxon>
        <taxon>Spermatophyta</taxon>
        <taxon>Magnoliopsida</taxon>
        <taxon>Liliopsida</taxon>
        <taxon>Poales</taxon>
        <taxon>Poaceae</taxon>
        <taxon>BOP clade</taxon>
        <taxon>Pooideae</taxon>
        <taxon>Triticodae</taxon>
        <taxon>Triticeae</taxon>
        <taxon>Hordeinae</taxon>
        <taxon>Hordeum</taxon>
    </lineage>
</organism>
<evidence type="ECO:0000256" key="1">
    <source>
        <dbReference type="SAM" id="MobiDB-lite"/>
    </source>
</evidence>
<reference evidence="2" key="1">
    <citation type="journal article" date="2011" name="Plant Physiol.">
        <title>Comprehensive sequence analysis of 24,783 barley full-length cDNAs derived from 12 clone libraries.</title>
        <authorList>
            <person name="Matsumoto T."/>
            <person name="Tanaka T."/>
            <person name="Sakai H."/>
            <person name="Amano N."/>
            <person name="Kanamori H."/>
            <person name="Kurita K."/>
            <person name="Kikuta A."/>
            <person name="Kamiya K."/>
            <person name="Yamamoto M."/>
            <person name="Ikawa H."/>
            <person name="Fujii N."/>
            <person name="Hori K."/>
            <person name="Itoh T."/>
            <person name="Sato K."/>
        </authorList>
    </citation>
    <scope>NUCLEOTIDE SEQUENCE</scope>
    <source>
        <tissue evidence="2">Shoot and root</tissue>
    </source>
</reference>
<name>F2E6E6_HORVV</name>
<feature type="compositionally biased region" description="Basic and acidic residues" evidence="1">
    <location>
        <begin position="1"/>
        <end position="18"/>
    </location>
</feature>
<feature type="non-terminal residue" evidence="2">
    <location>
        <position position="1"/>
    </location>
</feature>